<evidence type="ECO:0000313" key="3">
    <source>
        <dbReference type="Proteomes" id="UP000230557"/>
    </source>
</evidence>
<dbReference type="AlphaFoldDB" id="A0A2H0VEA1"/>
<reference evidence="3" key="1">
    <citation type="submission" date="2017-09" db="EMBL/GenBank/DDBJ databases">
        <title>Depth-based differentiation of microbial function through sediment-hosted aquifers and enrichment of novel symbionts in the deep terrestrial subsurface.</title>
        <authorList>
            <person name="Probst A.J."/>
            <person name="Ladd B."/>
            <person name="Jarett J.K."/>
            <person name="Geller-Mcgrath D.E."/>
            <person name="Sieber C.M.K."/>
            <person name="Emerson J.B."/>
            <person name="Anantharaman K."/>
            <person name="Thomas B.C."/>
            <person name="Malmstrom R."/>
            <person name="Stieglmeier M."/>
            <person name="Klingl A."/>
            <person name="Woyke T."/>
            <person name="Ryan C.M."/>
            <person name="Banfield J.F."/>
        </authorList>
    </citation>
    <scope>NUCLEOTIDE SEQUENCE [LARGE SCALE GENOMIC DNA]</scope>
</reference>
<evidence type="ECO:0000313" key="2">
    <source>
        <dbReference type="EMBL" id="PIR97432.1"/>
    </source>
</evidence>
<sequence>MESIIKSDIFFFVTTVITILLAILVAVVLVYLIKILRDAKKIIGHIKQEAEAIAKDITGLRETVRQEGEKIRKFVDFLGTLSLGKYFVSDKKTKKRLKKA</sequence>
<name>A0A2H0VEA1_9BACT</name>
<dbReference type="Proteomes" id="UP000230557">
    <property type="component" value="Unassembled WGS sequence"/>
</dbReference>
<proteinExistence type="predicted"/>
<organism evidence="2 3">
    <name type="scientific">Candidatus Doudnabacteria bacterium CG10_big_fil_rev_8_21_14_0_10_41_10</name>
    <dbReference type="NCBI Taxonomy" id="1974551"/>
    <lineage>
        <taxon>Bacteria</taxon>
        <taxon>Candidatus Doudnaibacteriota</taxon>
    </lineage>
</organism>
<dbReference type="EMBL" id="PFAJ01000017">
    <property type="protein sequence ID" value="PIR97432.1"/>
    <property type="molecule type" value="Genomic_DNA"/>
</dbReference>
<comment type="caution">
    <text evidence="2">The sequence shown here is derived from an EMBL/GenBank/DDBJ whole genome shotgun (WGS) entry which is preliminary data.</text>
</comment>
<gene>
    <name evidence="2" type="ORF">COT91_01345</name>
</gene>
<keyword evidence="1" id="KW-1133">Transmembrane helix</keyword>
<keyword evidence="1" id="KW-0472">Membrane</keyword>
<evidence type="ECO:0008006" key="4">
    <source>
        <dbReference type="Google" id="ProtNLM"/>
    </source>
</evidence>
<evidence type="ECO:0000256" key="1">
    <source>
        <dbReference type="SAM" id="Phobius"/>
    </source>
</evidence>
<keyword evidence="1" id="KW-0812">Transmembrane</keyword>
<protein>
    <recommendedName>
        <fullName evidence="4">DUF948 domain-containing protein</fullName>
    </recommendedName>
</protein>
<feature type="transmembrane region" description="Helical" evidence="1">
    <location>
        <begin position="12"/>
        <end position="33"/>
    </location>
</feature>
<accession>A0A2H0VEA1</accession>